<dbReference type="Proteomes" id="UP001228690">
    <property type="component" value="Chromosome"/>
</dbReference>
<evidence type="ECO:0000313" key="8">
    <source>
        <dbReference type="Proteomes" id="UP001228690"/>
    </source>
</evidence>
<evidence type="ECO:0000256" key="1">
    <source>
        <dbReference type="ARBA" id="ARBA00010333"/>
    </source>
</evidence>
<dbReference type="EMBL" id="CP123443">
    <property type="protein sequence ID" value="WGK70303.1"/>
    <property type="molecule type" value="Genomic_DNA"/>
</dbReference>
<dbReference type="SMART" id="SM00062">
    <property type="entry name" value="PBPb"/>
    <property type="match status" value="1"/>
</dbReference>
<dbReference type="InterPro" id="IPR051455">
    <property type="entry name" value="Bact_solute-bind_prot3"/>
</dbReference>
<reference evidence="7 8" key="1">
    <citation type="submission" date="2023-04" db="EMBL/GenBank/DDBJ databases">
        <title>Spirochaete genome identified in red abalone sample constitutes a novel genus.</title>
        <authorList>
            <person name="Sharma S.P."/>
            <person name="Purcell C.M."/>
            <person name="Hyde J.R."/>
            <person name="Severin A.J."/>
        </authorList>
    </citation>
    <scope>NUCLEOTIDE SEQUENCE [LARGE SCALE GENOMIC DNA]</scope>
    <source>
        <strain evidence="7 8">SP-2023</strain>
    </source>
</reference>
<dbReference type="InterPro" id="IPR001638">
    <property type="entry name" value="Solute-binding_3/MltF_N"/>
</dbReference>
<accession>A0ABY8MM85</accession>
<evidence type="ECO:0000256" key="3">
    <source>
        <dbReference type="ARBA" id="ARBA00022729"/>
    </source>
</evidence>
<gene>
    <name evidence="7" type="ORF">P0082_05435</name>
</gene>
<dbReference type="Gene3D" id="3.40.190.10">
    <property type="entry name" value="Periplasmic binding protein-like II"/>
    <property type="match status" value="2"/>
</dbReference>
<feature type="signal peptide" evidence="5">
    <location>
        <begin position="1"/>
        <end position="28"/>
    </location>
</feature>
<evidence type="ECO:0000256" key="4">
    <source>
        <dbReference type="RuleBase" id="RU003744"/>
    </source>
</evidence>
<keyword evidence="8" id="KW-1185">Reference proteome</keyword>
<keyword evidence="3 5" id="KW-0732">Signal</keyword>
<evidence type="ECO:0000256" key="5">
    <source>
        <dbReference type="SAM" id="SignalP"/>
    </source>
</evidence>
<dbReference type="RefSeq" id="WP_326928512.1">
    <property type="nucleotide sequence ID" value="NZ_CP123443.1"/>
</dbReference>
<dbReference type="Pfam" id="PF00497">
    <property type="entry name" value="SBP_bac_3"/>
    <property type="match status" value="1"/>
</dbReference>
<comment type="similarity">
    <text evidence="1 4">Belongs to the bacterial solute-binding protein 3 family.</text>
</comment>
<evidence type="ECO:0000313" key="7">
    <source>
        <dbReference type="EMBL" id="WGK70303.1"/>
    </source>
</evidence>
<dbReference type="InterPro" id="IPR018313">
    <property type="entry name" value="SBP_3_CS"/>
</dbReference>
<evidence type="ECO:0000259" key="6">
    <source>
        <dbReference type="SMART" id="SM00062"/>
    </source>
</evidence>
<dbReference type="PANTHER" id="PTHR30085:SF7">
    <property type="entry name" value="AMINO-ACID ABC TRANSPORTER-BINDING PROTEIN YHDW-RELATED"/>
    <property type="match status" value="1"/>
</dbReference>
<sequence length="355" mass="38110">MRKLFVMTAVVATAMALLVGCVQNTTVADDTENASAAVGTLEIVKQRGTLVGGVTTGIPGYSAPDADGNWAGFDVDVIRAVAAAVLGDSEKASYRPLTAKERFTALQTGEIDVLSRVSTWTTVRDTTLGLNFAGISFYDGQAIMVPKSGGVTSISELDGAAIAVQAGTTTELNLGDYFRTNGLEYEQVVFEQNEQAAAALEAGRADAFTSDASQLYALRSKMANPEEYLLLPRLISKEPLGPVVREGDDQWMDVVRWTLNAMIAAEEFGITSANVDEIKSTTNNPEIKRILGLEGSLGEGLGLDKDWAYRVIKQVGNYGESFRRHLGADSPLGMERGMNALWTDEGGMQYALPFR</sequence>
<dbReference type="PROSITE" id="PS51257">
    <property type="entry name" value="PROKAR_LIPOPROTEIN"/>
    <property type="match status" value="1"/>
</dbReference>
<protein>
    <submittedName>
        <fullName evidence="7">Amino acid ABC transporter substrate-binding protein</fullName>
    </submittedName>
</protein>
<organism evidence="7 8">
    <name type="scientific">Candidatus Haliotispira prima</name>
    <dbReference type="NCBI Taxonomy" id="3034016"/>
    <lineage>
        <taxon>Bacteria</taxon>
        <taxon>Pseudomonadati</taxon>
        <taxon>Spirochaetota</taxon>
        <taxon>Spirochaetia</taxon>
        <taxon>Spirochaetales</taxon>
        <taxon>Spirochaetaceae</taxon>
        <taxon>Candidatus Haliotispira</taxon>
    </lineage>
</organism>
<dbReference type="SUPFAM" id="SSF53850">
    <property type="entry name" value="Periplasmic binding protein-like II"/>
    <property type="match status" value="1"/>
</dbReference>
<evidence type="ECO:0000256" key="2">
    <source>
        <dbReference type="ARBA" id="ARBA00022448"/>
    </source>
</evidence>
<name>A0ABY8MM85_9SPIO</name>
<dbReference type="CDD" id="cd13692">
    <property type="entry name" value="PBP2_BztA"/>
    <property type="match status" value="1"/>
</dbReference>
<feature type="chain" id="PRO_5047077243" evidence="5">
    <location>
        <begin position="29"/>
        <end position="355"/>
    </location>
</feature>
<dbReference type="PANTHER" id="PTHR30085">
    <property type="entry name" value="AMINO ACID ABC TRANSPORTER PERMEASE"/>
    <property type="match status" value="1"/>
</dbReference>
<dbReference type="PROSITE" id="PS01039">
    <property type="entry name" value="SBP_BACTERIAL_3"/>
    <property type="match status" value="1"/>
</dbReference>
<proteinExistence type="inferred from homology"/>
<keyword evidence="2" id="KW-0813">Transport</keyword>
<feature type="domain" description="Solute-binding protein family 3/N-terminal" evidence="6">
    <location>
        <begin position="49"/>
        <end position="278"/>
    </location>
</feature>